<keyword evidence="2" id="KW-1185">Reference proteome</keyword>
<gene>
    <name evidence="1" type="ORF">GBAR_LOCUS15655</name>
</gene>
<dbReference type="EMBL" id="CASHTH010002276">
    <property type="protein sequence ID" value="CAI8027360.1"/>
    <property type="molecule type" value="Genomic_DNA"/>
</dbReference>
<reference evidence="1" key="1">
    <citation type="submission" date="2023-03" db="EMBL/GenBank/DDBJ databases">
        <authorList>
            <person name="Steffen K."/>
            <person name="Cardenas P."/>
        </authorList>
    </citation>
    <scope>NUCLEOTIDE SEQUENCE</scope>
</reference>
<organism evidence="1 2">
    <name type="scientific">Geodia barretti</name>
    <name type="common">Barrett's horny sponge</name>
    <dbReference type="NCBI Taxonomy" id="519541"/>
    <lineage>
        <taxon>Eukaryota</taxon>
        <taxon>Metazoa</taxon>
        <taxon>Porifera</taxon>
        <taxon>Demospongiae</taxon>
        <taxon>Heteroscleromorpha</taxon>
        <taxon>Tetractinellida</taxon>
        <taxon>Astrophorina</taxon>
        <taxon>Geodiidae</taxon>
        <taxon>Geodia</taxon>
    </lineage>
</organism>
<dbReference type="AlphaFoldDB" id="A0AA35SC41"/>
<accession>A0AA35SC41</accession>
<dbReference type="Proteomes" id="UP001174909">
    <property type="component" value="Unassembled WGS sequence"/>
</dbReference>
<feature type="non-terminal residue" evidence="1">
    <location>
        <position position="36"/>
    </location>
</feature>
<proteinExistence type="predicted"/>
<comment type="caution">
    <text evidence="1">The sequence shown here is derived from an EMBL/GenBank/DDBJ whole genome shotgun (WGS) entry which is preliminary data.</text>
</comment>
<evidence type="ECO:0000313" key="2">
    <source>
        <dbReference type="Proteomes" id="UP001174909"/>
    </source>
</evidence>
<evidence type="ECO:0000313" key="1">
    <source>
        <dbReference type="EMBL" id="CAI8027360.1"/>
    </source>
</evidence>
<sequence length="36" mass="4194">MAKEAARIRDPPIRRCPLPWMKFCLALYMASCLPLM</sequence>
<protein>
    <submittedName>
        <fullName evidence="1">Uncharacterized protein</fullName>
    </submittedName>
</protein>
<name>A0AA35SC41_GEOBA</name>